<dbReference type="OrthoDB" id="9792534at2"/>
<sequence>MSDISAKSSPAPLHCNKSDDFSMAEARKTIGDLFKPKPWVYWTDFLMSFSVAIVCFRLVRQSELFSWQQIACFVVSSLLFYRLAMFIHELVHLRTGTMTAFRVVWNLLVGVPFLMPSFVYYTHLDHHRRKHYGTDKDGEYLPIEHEGRWQIFAFLASGFVVPFLAVFRFLVLTPLTWVSPAFRDWAFQHASSMVIDPKYIRPLPTKDAMRMIRIQEGLCFLWCLGLLIGTLTVGEYPYPLLIQGYCTGVFVLTVNAVRTLVAHRWHNHEGEMTFLEQLLDSINFPSKMLLTELWAPIGTRFHALHHMFPSLPYHAMPEAHKRLMKALPEGSPYHQTNEYSFTHAFADLWVRCGQKSDAPGSNEANETKVASPESVSSKMAKSA</sequence>
<keyword evidence="2" id="KW-0472">Membrane</keyword>
<dbReference type="Proteomes" id="UP000238322">
    <property type="component" value="Unassembled WGS sequence"/>
</dbReference>
<reference evidence="4 5" key="1">
    <citation type="submission" date="2018-02" db="EMBL/GenBank/DDBJ databases">
        <title>Comparative genomes isolates from brazilian mangrove.</title>
        <authorList>
            <person name="Araujo J.E."/>
            <person name="Taketani R.G."/>
            <person name="Silva M.C.P."/>
            <person name="Loureco M.V."/>
            <person name="Andreote F.D."/>
        </authorList>
    </citation>
    <scope>NUCLEOTIDE SEQUENCE [LARGE SCALE GENOMIC DNA]</scope>
    <source>
        <strain evidence="4 5">Hex-1 MGV</strain>
    </source>
</reference>
<organism evidence="4 5">
    <name type="scientific">Blastopirellula marina</name>
    <dbReference type="NCBI Taxonomy" id="124"/>
    <lineage>
        <taxon>Bacteria</taxon>
        <taxon>Pseudomonadati</taxon>
        <taxon>Planctomycetota</taxon>
        <taxon>Planctomycetia</taxon>
        <taxon>Pirellulales</taxon>
        <taxon>Pirellulaceae</taxon>
        <taxon>Blastopirellula</taxon>
    </lineage>
</organism>
<proteinExistence type="predicted"/>
<feature type="transmembrane region" description="Helical" evidence="2">
    <location>
        <begin position="240"/>
        <end position="261"/>
    </location>
</feature>
<keyword evidence="2" id="KW-0812">Transmembrane</keyword>
<keyword evidence="2" id="KW-1133">Transmembrane helix</keyword>
<comment type="caution">
    <text evidence="4">The sequence shown here is derived from an EMBL/GenBank/DDBJ whole genome shotgun (WGS) entry which is preliminary data.</text>
</comment>
<dbReference type="RefSeq" id="WP_105331185.1">
    <property type="nucleotide sequence ID" value="NZ_PUHY01000012.1"/>
</dbReference>
<dbReference type="Pfam" id="PF00487">
    <property type="entry name" value="FA_desaturase"/>
    <property type="match status" value="1"/>
</dbReference>
<evidence type="ECO:0000313" key="4">
    <source>
        <dbReference type="EMBL" id="PQO32173.1"/>
    </source>
</evidence>
<feature type="region of interest" description="Disordered" evidence="1">
    <location>
        <begin position="356"/>
        <end position="383"/>
    </location>
</feature>
<evidence type="ECO:0000313" key="5">
    <source>
        <dbReference type="Proteomes" id="UP000238322"/>
    </source>
</evidence>
<feature type="domain" description="Fatty acid desaturase" evidence="3">
    <location>
        <begin position="67"/>
        <end position="336"/>
    </location>
</feature>
<evidence type="ECO:0000256" key="1">
    <source>
        <dbReference type="SAM" id="MobiDB-lite"/>
    </source>
</evidence>
<feature type="transmembrane region" description="Helical" evidence="2">
    <location>
        <begin position="103"/>
        <end position="121"/>
    </location>
</feature>
<dbReference type="EMBL" id="PUHY01000012">
    <property type="protein sequence ID" value="PQO32173.1"/>
    <property type="molecule type" value="Genomic_DNA"/>
</dbReference>
<gene>
    <name evidence="4" type="ORF">C5Y83_18230</name>
</gene>
<dbReference type="AlphaFoldDB" id="A0A2S8FJ49"/>
<name>A0A2S8FJ49_9BACT</name>
<protein>
    <submittedName>
        <fullName evidence="4">Fatty acid desaturase</fullName>
    </submittedName>
</protein>
<feature type="transmembrane region" description="Helical" evidence="2">
    <location>
        <begin position="151"/>
        <end position="171"/>
    </location>
</feature>
<feature type="transmembrane region" description="Helical" evidence="2">
    <location>
        <begin position="217"/>
        <end position="234"/>
    </location>
</feature>
<feature type="compositionally biased region" description="Polar residues" evidence="1">
    <location>
        <begin position="373"/>
        <end position="383"/>
    </location>
</feature>
<feature type="transmembrane region" description="Helical" evidence="2">
    <location>
        <begin position="71"/>
        <end position="91"/>
    </location>
</feature>
<feature type="transmembrane region" description="Helical" evidence="2">
    <location>
        <begin position="39"/>
        <end position="59"/>
    </location>
</feature>
<accession>A0A2S8FJ49</accession>
<evidence type="ECO:0000256" key="2">
    <source>
        <dbReference type="SAM" id="Phobius"/>
    </source>
</evidence>
<dbReference type="InterPro" id="IPR005804">
    <property type="entry name" value="FA_desaturase_dom"/>
</dbReference>
<evidence type="ECO:0000259" key="3">
    <source>
        <dbReference type="Pfam" id="PF00487"/>
    </source>
</evidence>
<dbReference type="GO" id="GO:0006629">
    <property type="term" value="P:lipid metabolic process"/>
    <property type="evidence" value="ECO:0007669"/>
    <property type="project" value="InterPro"/>
</dbReference>